<proteinExistence type="inferred from homology"/>
<evidence type="ECO:0000256" key="4">
    <source>
        <dbReference type="ARBA" id="ARBA00022475"/>
    </source>
</evidence>
<dbReference type="EMBL" id="JALQCX010000026">
    <property type="protein sequence ID" value="MCK9815380.1"/>
    <property type="molecule type" value="Genomic_DNA"/>
</dbReference>
<keyword evidence="5 9" id="KW-0812">Transmembrane</keyword>
<dbReference type="CDD" id="cd06261">
    <property type="entry name" value="TM_PBP2"/>
    <property type="match status" value="1"/>
</dbReference>
<evidence type="ECO:0000256" key="2">
    <source>
        <dbReference type="ARBA" id="ARBA00010072"/>
    </source>
</evidence>
<name>A0ABT0JHN9_9PSED</name>
<evidence type="ECO:0000256" key="8">
    <source>
        <dbReference type="ARBA" id="ARBA00023136"/>
    </source>
</evidence>
<reference evidence="11 12" key="2">
    <citation type="journal article" date="2023" name="Plant Pathol.">
        <title>Dismantling and reorganizing Pseudomonas marginalis sensu#lato.</title>
        <authorList>
            <person name="Sawada H."/>
            <person name="Fujikawa T."/>
            <person name="Satou M."/>
        </authorList>
    </citation>
    <scope>NUCLEOTIDE SEQUENCE [LARGE SCALE GENOMIC DNA]</scope>
    <source>
        <strain evidence="11 12">MAFF 302046</strain>
    </source>
</reference>
<feature type="transmembrane region" description="Helical" evidence="9">
    <location>
        <begin position="79"/>
        <end position="96"/>
    </location>
</feature>
<evidence type="ECO:0000256" key="5">
    <source>
        <dbReference type="ARBA" id="ARBA00022692"/>
    </source>
</evidence>
<comment type="subcellular location">
    <subcellularLocation>
        <location evidence="1">Cell inner membrane</location>
        <topology evidence="1">Multi-pass membrane protein</topology>
    </subcellularLocation>
    <subcellularLocation>
        <location evidence="9">Cell membrane</location>
        <topology evidence="9">Multi-pass membrane protein</topology>
    </subcellularLocation>
</comment>
<keyword evidence="8 9" id="KW-0472">Membrane</keyword>
<comment type="similarity">
    <text evidence="2">Belongs to the binding-protein-dependent transport system permease family. HisMQ subfamily.</text>
</comment>
<gene>
    <name evidence="11" type="ORF">M1B35_14890</name>
</gene>
<evidence type="ECO:0000256" key="3">
    <source>
        <dbReference type="ARBA" id="ARBA00022448"/>
    </source>
</evidence>
<evidence type="ECO:0000256" key="1">
    <source>
        <dbReference type="ARBA" id="ARBA00004429"/>
    </source>
</evidence>
<feature type="transmembrane region" description="Helical" evidence="9">
    <location>
        <begin position="108"/>
        <end position="127"/>
    </location>
</feature>
<dbReference type="InterPro" id="IPR043429">
    <property type="entry name" value="ArtM/GltK/GlnP/TcyL/YhdX-like"/>
</dbReference>
<evidence type="ECO:0000313" key="11">
    <source>
        <dbReference type="EMBL" id="MCK9815380.1"/>
    </source>
</evidence>
<keyword evidence="7 9" id="KW-1133">Transmembrane helix</keyword>
<dbReference type="PANTHER" id="PTHR30614">
    <property type="entry name" value="MEMBRANE COMPONENT OF AMINO ACID ABC TRANSPORTER"/>
    <property type="match status" value="1"/>
</dbReference>
<feature type="transmembrane region" description="Helical" evidence="9">
    <location>
        <begin position="27"/>
        <end position="55"/>
    </location>
</feature>
<keyword evidence="6" id="KW-0029">Amino-acid transport</keyword>
<dbReference type="Gene3D" id="1.10.3720.10">
    <property type="entry name" value="MetI-like"/>
    <property type="match status" value="1"/>
</dbReference>
<dbReference type="Pfam" id="PF00528">
    <property type="entry name" value="BPD_transp_1"/>
    <property type="match status" value="1"/>
</dbReference>
<feature type="domain" description="ABC transmembrane type-1" evidence="10">
    <location>
        <begin position="31"/>
        <end position="227"/>
    </location>
</feature>
<reference evidence="11 12" key="1">
    <citation type="journal article" date="2022" name="Int. J. Syst. Evol. Microbiol.">
        <title>Pseudomonas aegrilactucae sp. nov. and Pseudomonas morbosilactucae sp. nov., pathogens causing bacterial rot of lettuce in Japan.</title>
        <authorList>
            <person name="Sawada H."/>
            <person name="Fujikawa T."/>
            <person name="Satou M."/>
        </authorList>
    </citation>
    <scope>NUCLEOTIDE SEQUENCE [LARGE SCALE GENOMIC DNA]</scope>
    <source>
        <strain evidence="11 12">MAFF 302046</strain>
    </source>
</reference>
<keyword evidence="4" id="KW-1003">Cell membrane</keyword>
<keyword evidence="12" id="KW-1185">Reference proteome</keyword>
<dbReference type="InterPro" id="IPR000515">
    <property type="entry name" value="MetI-like"/>
</dbReference>
<organism evidence="11 12">
    <name type="scientific">Pseudomonas morbosilactucae</name>
    <dbReference type="NCBI Taxonomy" id="2938197"/>
    <lineage>
        <taxon>Bacteria</taxon>
        <taxon>Pseudomonadati</taxon>
        <taxon>Pseudomonadota</taxon>
        <taxon>Gammaproteobacteria</taxon>
        <taxon>Pseudomonadales</taxon>
        <taxon>Pseudomonadaceae</taxon>
        <taxon>Pseudomonas</taxon>
    </lineage>
</organism>
<feature type="transmembrane region" description="Helical" evidence="9">
    <location>
        <begin position="211"/>
        <end position="230"/>
    </location>
</feature>
<accession>A0ABT0JHN9</accession>
<protein>
    <submittedName>
        <fullName evidence="11">Amino acid ABC transporter permease</fullName>
    </submittedName>
</protein>
<evidence type="ECO:0000259" key="10">
    <source>
        <dbReference type="PROSITE" id="PS50928"/>
    </source>
</evidence>
<sequence length="245" mass="26849">MDSLQQAMTGLGINLTIVWDPIDRQRFLLGLGLTLALSLLSVLLAVTIGVIGAWLKGSRWLFARQLTGLYIEVMRNTPLLIQLFFFYFGLGALLSFELNQDSGHSRLLSNFLWAVLVLGLHGGAYQIEAIRGSLDAVPRSTREAAQSLGLAPAQIFRKVVLPLALRNSLPALGNGLAQSVKSTSVAYAIAVPELTYAANRIWSDNYNVPEMMAVLFLTYFLLLGLVSMGMRALERRLTLPGYHGV</sequence>
<keyword evidence="3 9" id="KW-0813">Transport</keyword>
<dbReference type="InterPro" id="IPR035906">
    <property type="entry name" value="MetI-like_sf"/>
</dbReference>
<dbReference type="NCBIfam" id="TIGR01726">
    <property type="entry name" value="HEQRo_perm_3TM"/>
    <property type="match status" value="1"/>
</dbReference>
<comment type="caution">
    <text evidence="11">The sequence shown here is derived from an EMBL/GenBank/DDBJ whole genome shotgun (WGS) entry which is preliminary data.</text>
</comment>
<evidence type="ECO:0000256" key="7">
    <source>
        <dbReference type="ARBA" id="ARBA00022989"/>
    </source>
</evidence>
<dbReference type="PROSITE" id="PS50928">
    <property type="entry name" value="ABC_TM1"/>
    <property type="match status" value="1"/>
</dbReference>
<dbReference type="InterPro" id="IPR010065">
    <property type="entry name" value="AA_ABC_transptr_permease_3TM"/>
</dbReference>
<evidence type="ECO:0000313" key="12">
    <source>
        <dbReference type="Proteomes" id="UP001155163"/>
    </source>
</evidence>
<evidence type="ECO:0000256" key="6">
    <source>
        <dbReference type="ARBA" id="ARBA00022970"/>
    </source>
</evidence>
<evidence type="ECO:0000256" key="9">
    <source>
        <dbReference type="RuleBase" id="RU363032"/>
    </source>
</evidence>
<dbReference type="RefSeq" id="WP_123334109.1">
    <property type="nucleotide sequence ID" value="NZ_JALQCX010000026.1"/>
</dbReference>
<dbReference type="PANTHER" id="PTHR30614:SF0">
    <property type="entry name" value="L-CYSTINE TRANSPORT SYSTEM PERMEASE PROTEIN TCYL"/>
    <property type="match status" value="1"/>
</dbReference>
<dbReference type="SUPFAM" id="SSF161098">
    <property type="entry name" value="MetI-like"/>
    <property type="match status" value="1"/>
</dbReference>
<dbReference type="Proteomes" id="UP001155163">
    <property type="component" value="Unassembled WGS sequence"/>
</dbReference>